<dbReference type="Proteomes" id="UP000683925">
    <property type="component" value="Unassembled WGS sequence"/>
</dbReference>
<evidence type="ECO:0000313" key="2">
    <source>
        <dbReference type="EMBL" id="CAD8188046.1"/>
    </source>
</evidence>
<dbReference type="EMBL" id="CAJJDP010000090">
    <property type="protein sequence ID" value="CAD8188046.1"/>
    <property type="molecule type" value="Genomic_DNA"/>
</dbReference>
<evidence type="ECO:0000256" key="1">
    <source>
        <dbReference type="SAM" id="Phobius"/>
    </source>
</evidence>
<keyword evidence="1" id="KW-0472">Membrane</keyword>
<protein>
    <submittedName>
        <fullName evidence="2">Uncharacterized protein</fullName>
    </submittedName>
</protein>
<comment type="caution">
    <text evidence="2">The sequence shown here is derived from an EMBL/GenBank/DDBJ whole genome shotgun (WGS) entry which is preliminary data.</text>
</comment>
<reference evidence="2" key="1">
    <citation type="submission" date="2021-01" db="EMBL/GenBank/DDBJ databases">
        <authorList>
            <consortium name="Genoscope - CEA"/>
            <person name="William W."/>
        </authorList>
    </citation>
    <scope>NUCLEOTIDE SEQUENCE</scope>
</reference>
<proteinExistence type="predicted"/>
<evidence type="ECO:0000313" key="3">
    <source>
        <dbReference type="Proteomes" id="UP000683925"/>
    </source>
</evidence>
<feature type="transmembrane region" description="Helical" evidence="1">
    <location>
        <begin position="90"/>
        <end position="110"/>
    </location>
</feature>
<organism evidence="2 3">
    <name type="scientific">Paramecium octaurelia</name>
    <dbReference type="NCBI Taxonomy" id="43137"/>
    <lineage>
        <taxon>Eukaryota</taxon>
        <taxon>Sar</taxon>
        <taxon>Alveolata</taxon>
        <taxon>Ciliophora</taxon>
        <taxon>Intramacronucleata</taxon>
        <taxon>Oligohymenophorea</taxon>
        <taxon>Peniculida</taxon>
        <taxon>Parameciidae</taxon>
        <taxon>Paramecium</taxon>
    </lineage>
</organism>
<gene>
    <name evidence="2" type="ORF">POCTA_138.1.T0910209</name>
</gene>
<keyword evidence="1" id="KW-1133">Transmembrane helix</keyword>
<keyword evidence="3" id="KW-1185">Reference proteome</keyword>
<feature type="transmembrane region" description="Helical" evidence="1">
    <location>
        <begin position="20"/>
        <end position="39"/>
    </location>
</feature>
<accession>A0A8S1WQR5</accession>
<keyword evidence="1" id="KW-0812">Transmembrane</keyword>
<dbReference type="AlphaFoldDB" id="A0A8S1WQR5"/>
<sequence length="123" mass="14859">MMQQAINRDILRSDKMNRIVVYSISVSNDVMAGISIYHLRIDDNFCKQRNQYCWLIKNSLDRSKQFLNGGRDIKLVINCLEARRDWLFELFYTFALISFMLMLVMHQNLLKWREFNEKIFQLI</sequence>
<name>A0A8S1WQR5_PAROT</name>